<gene>
    <name evidence="1" type="ORF">FRX97_06030</name>
</gene>
<proteinExistence type="predicted"/>
<name>A0A5C6UZA9_9FLAO</name>
<dbReference type="RefSeq" id="WP_147014296.1">
    <property type="nucleotide sequence ID" value="NZ_VORB01000005.1"/>
</dbReference>
<sequence>MRIFILFSVILLSCGKTKVDFLASDNLMGNHREIVLQKLDSLGALELIDEEEFVYQYNFSPENRPAAAYLKLNEDCFESDSILKFTLYIGADSVSFFKDKYMQSYGKGIVSQGRLEEIKQFFISVHGQPDSICHSKTWEVEHFFDGKPQVYESKKDTSVNYQRIYKWNLKESDLFLKCKPIINEDYELSGYSGFETLVEYRAVNYSAQLNKIKENLRKNLKPADIIKFTPEFVEWKETRSENYGSYKEFGLTFTIVDIFRTSKLEDRPISKIKYDLVVMDEFNDVLCVFDNCVYNPTVPIKITPEGYTISSKYFDSFTMNYSTLTDGFKANNYAFHYARKNGVKLSARIKSVIFSDGSTMNS</sequence>
<keyword evidence="2" id="KW-1185">Reference proteome</keyword>
<organism evidence="1 2">
    <name type="scientific">Luteibaculum oceani</name>
    <dbReference type="NCBI Taxonomy" id="1294296"/>
    <lineage>
        <taxon>Bacteria</taxon>
        <taxon>Pseudomonadati</taxon>
        <taxon>Bacteroidota</taxon>
        <taxon>Flavobacteriia</taxon>
        <taxon>Flavobacteriales</taxon>
        <taxon>Luteibaculaceae</taxon>
        <taxon>Luteibaculum</taxon>
    </lineage>
</organism>
<protein>
    <submittedName>
        <fullName evidence="1">Uncharacterized protein</fullName>
    </submittedName>
</protein>
<dbReference type="Proteomes" id="UP000321168">
    <property type="component" value="Unassembled WGS sequence"/>
</dbReference>
<reference evidence="1 2" key="1">
    <citation type="submission" date="2019-08" db="EMBL/GenBank/DDBJ databases">
        <title>Genome of Luteibaculum oceani JCM 18817.</title>
        <authorList>
            <person name="Bowman J.P."/>
        </authorList>
    </citation>
    <scope>NUCLEOTIDE SEQUENCE [LARGE SCALE GENOMIC DNA]</scope>
    <source>
        <strain evidence="1 2">JCM 18817</strain>
    </source>
</reference>
<dbReference type="EMBL" id="VORB01000005">
    <property type="protein sequence ID" value="TXC78773.1"/>
    <property type="molecule type" value="Genomic_DNA"/>
</dbReference>
<comment type="caution">
    <text evidence="1">The sequence shown here is derived from an EMBL/GenBank/DDBJ whole genome shotgun (WGS) entry which is preliminary data.</text>
</comment>
<dbReference type="AlphaFoldDB" id="A0A5C6UZA9"/>
<evidence type="ECO:0000313" key="1">
    <source>
        <dbReference type="EMBL" id="TXC78773.1"/>
    </source>
</evidence>
<evidence type="ECO:0000313" key="2">
    <source>
        <dbReference type="Proteomes" id="UP000321168"/>
    </source>
</evidence>
<accession>A0A5C6UZA9</accession>